<feature type="chain" id="PRO_5040772481" description="Secreted protein" evidence="1">
    <location>
        <begin position="20"/>
        <end position="83"/>
    </location>
</feature>
<sequence>MSPLLFPLCLLLLLAPTSGKSCSGSDLPVGSDTRVGTTLKKKCSQVNRSKPGDWMRVHYETKLYSSCVQISDTRSLPPPPGSP</sequence>
<organism evidence="2 3">
    <name type="scientific">Triparma retinervis</name>
    <dbReference type="NCBI Taxonomy" id="2557542"/>
    <lineage>
        <taxon>Eukaryota</taxon>
        <taxon>Sar</taxon>
        <taxon>Stramenopiles</taxon>
        <taxon>Ochrophyta</taxon>
        <taxon>Bolidophyceae</taxon>
        <taxon>Parmales</taxon>
        <taxon>Triparmaceae</taxon>
        <taxon>Triparma</taxon>
    </lineage>
</organism>
<gene>
    <name evidence="2" type="ORF">TrRE_jg10564</name>
</gene>
<feature type="non-terminal residue" evidence="2">
    <location>
        <position position="83"/>
    </location>
</feature>
<accession>A0A9W7FZ83</accession>
<evidence type="ECO:0000256" key="1">
    <source>
        <dbReference type="SAM" id="SignalP"/>
    </source>
</evidence>
<dbReference type="EMBL" id="BRXZ01007476">
    <property type="protein sequence ID" value="GMI28852.1"/>
    <property type="molecule type" value="Genomic_DNA"/>
</dbReference>
<dbReference type="AlphaFoldDB" id="A0A9W7FZ83"/>
<dbReference type="OrthoDB" id="1902587at2759"/>
<evidence type="ECO:0000313" key="2">
    <source>
        <dbReference type="EMBL" id="GMI28852.1"/>
    </source>
</evidence>
<dbReference type="Proteomes" id="UP001165082">
    <property type="component" value="Unassembled WGS sequence"/>
</dbReference>
<evidence type="ECO:0008006" key="4">
    <source>
        <dbReference type="Google" id="ProtNLM"/>
    </source>
</evidence>
<evidence type="ECO:0000313" key="3">
    <source>
        <dbReference type="Proteomes" id="UP001165082"/>
    </source>
</evidence>
<keyword evidence="3" id="KW-1185">Reference proteome</keyword>
<name>A0A9W7FZ83_9STRA</name>
<reference evidence="2" key="1">
    <citation type="submission" date="2022-07" db="EMBL/GenBank/DDBJ databases">
        <title>Genome analysis of Parmales, a sister group of diatoms, reveals the evolutionary specialization of diatoms from phago-mixotrophs to photoautotrophs.</title>
        <authorList>
            <person name="Ban H."/>
            <person name="Sato S."/>
            <person name="Yoshikawa S."/>
            <person name="Kazumasa Y."/>
            <person name="Nakamura Y."/>
            <person name="Ichinomiya M."/>
            <person name="Saitoh K."/>
            <person name="Sato N."/>
            <person name="Blanc-Mathieu R."/>
            <person name="Endo H."/>
            <person name="Kuwata A."/>
            <person name="Ogata H."/>
        </authorList>
    </citation>
    <scope>NUCLEOTIDE SEQUENCE</scope>
</reference>
<feature type="signal peptide" evidence="1">
    <location>
        <begin position="1"/>
        <end position="19"/>
    </location>
</feature>
<keyword evidence="1" id="KW-0732">Signal</keyword>
<protein>
    <recommendedName>
        <fullName evidence="4">Secreted protein</fullName>
    </recommendedName>
</protein>
<comment type="caution">
    <text evidence="2">The sequence shown here is derived from an EMBL/GenBank/DDBJ whole genome shotgun (WGS) entry which is preliminary data.</text>
</comment>
<proteinExistence type="predicted"/>